<protein>
    <submittedName>
        <fullName evidence="1">GNAT family N-acetyltransferase</fullName>
    </submittedName>
</protein>
<evidence type="ECO:0000313" key="1">
    <source>
        <dbReference type="EMBL" id="WOB78995.1"/>
    </source>
</evidence>
<dbReference type="Proteomes" id="UP001302493">
    <property type="component" value="Chromosome"/>
</dbReference>
<sequence>MTLQWRSMRPTDIDAVVEVARLSFPDHFEDRACFQNRLALYPRGCFVLAEGEGAARGYLIAYPWKAESAPPLNTVIEGLPAQPDLIYLHDLALHPEARGGGVTGAIVERLAEQATEDGWPAVALVAVNDAVGFWSRHGFVEQPAEAMAAKLASYGADARYMLRPL</sequence>
<keyword evidence="2" id="KW-1185">Reference proteome</keyword>
<proteinExistence type="predicted"/>
<evidence type="ECO:0000313" key="2">
    <source>
        <dbReference type="Proteomes" id="UP001302493"/>
    </source>
</evidence>
<organism evidence="1 2">
    <name type="scientific">Brevundimonas nasdae</name>
    <dbReference type="NCBI Taxonomy" id="172043"/>
    <lineage>
        <taxon>Bacteria</taxon>
        <taxon>Pseudomonadati</taxon>
        <taxon>Pseudomonadota</taxon>
        <taxon>Alphaproteobacteria</taxon>
        <taxon>Caulobacterales</taxon>
        <taxon>Caulobacteraceae</taxon>
        <taxon>Brevundimonas</taxon>
    </lineage>
</organism>
<dbReference type="EMBL" id="CP119180">
    <property type="protein sequence ID" value="WOB78995.1"/>
    <property type="molecule type" value="Genomic_DNA"/>
</dbReference>
<accession>A0ACD4VN32</accession>
<reference evidence="1" key="1">
    <citation type="submission" date="2023-03" db="EMBL/GenBank/DDBJ databases">
        <title>Genome sequence of Brevundimonas nasdae SJTX8.</title>
        <authorList>
            <person name="Liang R."/>
        </authorList>
    </citation>
    <scope>NUCLEOTIDE SEQUENCE</scope>
    <source>
        <strain evidence="1">X8</strain>
    </source>
</reference>
<gene>
    <name evidence="1" type="ORF">PZA08_02200</name>
</gene>
<name>A0ACD4VN32_9CAUL</name>